<dbReference type="Pfam" id="PF00389">
    <property type="entry name" value="2-Hacid_dh"/>
    <property type="match status" value="1"/>
</dbReference>
<evidence type="ECO:0000256" key="3">
    <source>
        <dbReference type="ARBA" id="ARBA00023027"/>
    </source>
</evidence>
<protein>
    <submittedName>
        <fullName evidence="7">C-terminal binding protein</fullName>
    </submittedName>
</protein>
<evidence type="ECO:0000259" key="5">
    <source>
        <dbReference type="Pfam" id="PF00389"/>
    </source>
</evidence>
<dbReference type="PROSITE" id="PS00670">
    <property type="entry name" value="D_2_HYDROXYACID_DH_2"/>
    <property type="match status" value="1"/>
</dbReference>
<evidence type="ECO:0000256" key="1">
    <source>
        <dbReference type="ARBA" id="ARBA00005854"/>
    </source>
</evidence>
<dbReference type="RefSeq" id="WP_343211551.1">
    <property type="nucleotide sequence ID" value="NZ_CP123586.1"/>
</dbReference>
<proteinExistence type="inferred from homology"/>
<keyword evidence="8" id="KW-1185">Reference proteome</keyword>
<dbReference type="PANTHER" id="PTHR42789:SF1">
    <property type="entry name" value="D-ISOMER SPECIFIC 2-HYDROXYACID DEHYDROGENASE FAMILY PROTEIN (AFU_ORTHOLOGUE AFUA_6G10090)"/>
    <property type="match status" value="1"/>
</dbReference>
<geneLocation type="plasmid" evidence="7 8">
    <name>unnamed2</name>
</geneLocation>
<dbReference type="InterPro" id="IPR006139">
    <property type="entry name" value="D-isomer_2_OHA_DH_cat_dom"/>
</dbReference>
<dbReference type="PROSITE" id="PS00671">
    <property type="entry name" value="D_2_HYDROXYACID_DH_3"/>
    <property type="match status" value="1"/>
</dbReference>
<evidence type="ECO:0000259" key="6">
    <source>
        <dbReference type="Pfam" id="PF02826"/>
    </source>
</evidence>
<dbReference type="InterPro" id="IPR050857">
    <property type="entry name" value="D-2-hydroxyacid_DH"/>
</dbReference>
<feature type="domain" description="D-isomer specific 2-hydroxyacid dehydrogenase NAD-binding" evidence="6">
    <location>
        <begin position="112"/>
        <end position="287"/>
    </location>
</feature>
<keyword evidence="7" id="KW-0614">Plasmid</keyword>
<dbReference type="SUPFAM" id="SSF51735">
    <property type="entry name" value="NAD(P)-binding Rossmann-fold domains"/>
    <property type="match status" value="1"/>
</dbReference>
<dbReference type="InterPro" id="IPR006140">
    <property type="entry name" value="D-isomer_DH_NAD-bd"/>
</dbReference>
<comment type="similarity">
    <text evidence="1 4">Belongs to the D-isomer specific 2-hydroxyacid dehydrogenase family.</text>
</comment>
<keyword evidence="3" id="KW-0520">NAD</keyword>
<evidence type="ECO:0000256" key="2">
    <source>
        <dbReference type="ARBA" id="ARBA00023002"/>
    </source>
</evidence>
<reference evidence="7 8" key="1">
    <citation type="submission" date="2023-04" db="EMBL/GenBank/DDBJ databases">
        <title>Complete genome sequence of Alisedimentitalea scapharcae.</title>
        <authorList>
            <person name="Rong J.-C."/>
            <person name="Yi M.-L."/>
            <person name="Zhao Q."/>
        </authorList>
    </citation>
    <scope>NUCLEOTIDE SEQUENCE [LARGE SCALE GENOMIC DNA]</scope>
    <source>
        <strain evidence="7 8">KCTC 42119</strain>
        <plasmid evidence="7 8">unnamed2</plasmid>
    </source>
</reference>
<feature type="domain" description="D-isomer specific 2-hydroxyacid dehydrogenase catalytic" evidence="5">
    <location>
        <begin position="19"/>
        <end position="318"/>
    </location>
</feature>
<dbReference type="InterPro" id="IPR043322">
    <property type="entry name" value="CtBP"/>
</dbReference>
<dbReference type="InterPro" id="IPR029753">
    <property type="entry name" value="D-isomer_DH_CS"/>
</dbReference>
<organism evidence="7 8">
    <name type="scientific">Aliisedimentitalea scapharcae</name>
    <dbReference type="NCBI Taxonomy" id="1524259"/>
    <lineage>
        <taxon>Bacteria</taxon>
        <taxon>Pseudomonadati</taxon>
        <taxon>Pseudomonadota</taxon>
        <taxon>Alphaproteobacteria</taxon>
        <taxon>Rhodobacterales</taxon>
        <taxon>Roseobacteraceae</taxon>
        <taxon>Aliisedimentitalea</taxon>
    </lineage>
</organism>
<dbReference type="Gene3D" id="3.40.50.720">
    <property type="entry name" value="NAD(P)-binding Rossmann-like Domain"/>
    <property type="match status" value="2"/>
</dbReference>
<keyword evidence="2 4" id="KW-0560">Oxidoreductase</keyword>
<name>A0ABZ2Y0Y9_9RHOB</name>
<dbReference type="PANTHER" id="PTHR42789">
    <property type="entry name" value="D-ISOMER SPECIFIC 2-HYDROXYACID DEHYDROGENASE FAMILY PROTEIN (AFU_ORTHOLOGUE AFUA_6G10090)"/>
    <property type="match status" value="1"/>
</dbReference>
<dbReference type="CDD" id="cd05299">
    <property type="entry name" value="CtBP_dh"/>
    <property type="match status" value="1"/>
</dbReference>
<dbReference type="Pfam" id="PF02826">
    <property type="entry name" value="2-Hacid_dh_C"/>
    <property type="match status" value="1"/>
</dbReference>
<dbReference type="EMBL" id="CP123586">
    <property type="protein sequence ID" value="WZK91327.1"/>
    <property type="molecule type" value="Genomic_DNA"/>
</dbReference>
<sequence length="323" mass="35047">MKIAFTDFVQPDLDLETALITEAGFEMVVAEPHCTTEDQVVELVKSSGADAIVSLYAPITEKVFAALPNLRIVSVPLVGVDAIDMEAAGKHGVWIAHIPDAWVSEVGVHAAAMALSLVRHLPFYDRSVRERRWDYEEPGVLHRTHDMTFGLMGCGRIGQQAARSAAPSFGKVIAYDPYMPADACPDWIEQVATIEELFERAHVVSLHSPLTAETKHIVNADLLGQMQKGSFLVNASRGALIDPDALLAALDSGQLGGVGLDVFEVEPPNPDDPLLHHPRTVVSPHAAYYSVEADEEGRSRAIKNVITYANTGAPDHYVVKGEK</sequence>
<evidence type="ECO:0000313" key="8">
    <source>
        <dbReference type="Proteomes" id="UP001623232"/>
    </source>
</evidence>
<dbReference type="InterPro" id="IPR036291">
    <property type="entry name" value="NAD(P)-bd_dom_sf"/>
</dbReference>
<evidence type="ECO:0000313" key="7">
    <source>
        <dbReference type="EMBL" id="WZK91327.1"/>
    </source>
</evidence>
<dbReference type="Proteomes" id="UP001623232">
    <property type="component" value="Plasmid unnamed2"/>
</dbReference>
<evidence type="ECO:0000256" key="4">
    <source>
        <dbReference type="RuleBase" id="RU003719"/>
    </source>
</evidence>
<accession>A0ABZ2Y0Y9</accession>
<gene>
    <name evidence="7" type="ORF">QEZ52_22260</name>
</gene>
<dbReference type="SUPFAM" id="SSF52283">
    <property type="entry name" value="Formate/glycerate dehydrogenase catalytic domain-like"/>
    <property type="match status" value="1"/>
</dbReference>